<evidence type="ECO:0000256" key="10">
    <source>
        <dbReference type="ARBA" id="ARBA00023136"/>
    </source>
</evidence>
<dbReference type="SMART" id="SM00184">
    <property type="entry name" value="RING"/>
    <property type="match status" value="1"/>
</dbReference>
<dbReference type="InterPro" id="IPR001841">
    <property type="entry name" value="Znf_RING"/>
</dbReference>
<feature type="domain" description="RING-type" evidence="13">
    <location>
        <begin position="130"/>
        <end position="172"/>
    </location>
</feature>
<name>A0A6A2YUR5_HIBSY</name>
<organism evidence="14 15">
    <name type="scientific">Hibiscus syriacus</name>
    <name type="common">Rose of Sharon</name>
    <dbReference type="NCBI Taxonomy" id="106335"/>
    <lineage>
        <taxon>Eukaryota</taxon>
        <taxon>Viridiplantae</taxon>
        <taxon>Streptophyta</taxon>
        <taxon>Embryophyta</taxon>
        <taxon>Tracheophyta</taxon>
        <taxon>Spermatophyta</taxon>
        <taxon>Magnoliopsida</taxon>
        <taxon>eudicotyledons</taxon>
        <taxon>Gunneridae</taxon>
        <taxon>Pentapetalae</taxon>
        <taxon>rosids</taxon>
        <taxon>malvids</taxon>
        <taxon>Malvales</taxon>
        <taxon>Malvaceae</taxon>
        <taxon>Malvoideae</taxon>
        <taxon>Hibiscus</taxon>
    </lineage>
</organism>
<evidence type="ECO:0000256" key="5">
    <source>
        <dbReference type="ARBA" id="ARBA00022692"/>
    </source>
</evidence>
<dbReference type="SMART" id="SM01197">
    <property type="entry name" value="FANCL_C"/>
    <property type="match status" value="1"/>
</dbReference>
<dbReference type="PANTHER" id="PTHR46905:SF21">
    <property type="entry name" value="RING-TYPE E3 UBIQUITIN TRANSFERASE"/>
    <property type="match status" value="1"/>
</dbReference>
<keyword evidence="7" id="KW-0833">Ubl conjugation pathway</keyword>
<sequence>MLLVEYGTCTIGGINGDLTLSSTTPASPRYATGIADKRKQNAPCFHQRSRFRHQHGHHPSSFALCIDMRSRTELYPALCVALRCGRRFGFDVSDETAPSLATARGLKSSALRQIPVVVYSSGMNMKAMDCPICLGEFMDGEKVRVLPKCNHGFHLRCIDTWLMSHSSCPTCRRSLSDQATSSGAMEVTEDGIRKHGHSSGGQQAVVLVAADEVG</sequence>
<evidence type="ECO:0000256" key="9">
    <source>
        <dbReference type="ARBA" id="ARBA00022989"/>
    </source>
</evidence>
<evidence type="ECO:0000256" key="3">
    <source>
        <dbReference type="ARBA" id="ARBA00012483"/>
    </source>
</evidence>
<dbReference type="AlphaFoldDB" id="A0A6A2YUR5"/>
<dbReference type="PANTHER" id="PTHR46905">
    <property type="entry name" value="RING-H2 FINGER PROTEIN ATL78"/>
    <property type="match status" value="1"/>
</dbReference>
<evidence type="ECO:0000256" key="8">
    <source>
        <dbReference type="ARBA" id="ARBA00022833"/>
    </source>
</evidence>
<evidence type="ECO:0000256" key="6">
    <source>
        <dbReference type="ARBA" id="ARBA00022723"/>
    </source>
</evidence>
<evidence type="ECO:0000259" key="13">
    <source>
        <dbReference type="PROSITE" id="PS50089"/>
    </source>
</evidence>
<keyword evidence="12" id="KW-0863">Zinc-finger</keyword>
<gene>
    <name evidence="14" type="ORF">F3Y22_tig00111213pilonHSYRG00227</name>
</gene>
<dbReference type="Proteomes" id="UP000436088">
    <property type="component" value="Unassembled WGS sequence"/>
</dbReference>
<dbReference type="InterPro" id="IPR044602">
    <property type="entry name" value="ATL10/ATL72-79-like"/>
</dbReference>
<dbReference type="InterPro" id="IPR013083">
    <property type="entry name" value="Znf_RING/FYVE/PHD"/>
</dbReference>
<comment type="caution">
    <text evidence="14">The sequence shown here is derived from an EMBL/GenBank/DDBJ whole genome shotgun (WGS) entry which is preliminary data.</text>
</comment>
<dbReference type="GO" id="GO:0061630">
    <property type="term" value="F:ubiquitin protein ligase activity"/>
    <property type="evidence" value="ECO:0007669"/>
    <property type="project" value="UniProtKB-EC"/>
</dbReference>
<proteinExistence type="inferred from homology"/>
<comment type="subcellular location">
    <subcellularLocation>
        <location evidence="2">Membrane</location>
        <topology evidence="2">Single-pass membrane protein</topology>
    </subcellularLocation>
</comment>
<evidence type="ECO:0000256" key="4">
    <source>
        <dbReference type="ARBA" id="ARBA00022679"/>
    </source>
</evidence>
<dbReference type="Pfam" id="PF13639">
    <property type="entry name" value="zf-RING_2"/>
    <property type="match status" value="1"/>
</dbReference>
<dbReference type="SUPFAM" id="SSF57850">
    <property type="entry name" value="RING/U-box"/>
    <property type="match status" value="1"/>
</dbReference>
<evidence type="ECO:0000256" key="12">
    <source>
        <dbReference type="PROSITE-ProRule" id="PRU00175"/>
    </source>
</evidence>
<evidence type="ECO:0000313" key="14">
    <source>
        <dbReference type="EMBL" id="KAE8683156.1"/>
    </source>
</evidence>
<reference evidence="14" key="1">
    <citation type="submission" date="2019-09" db="EMBL/GenBank/DDBJ databases">
        <title>Draft genome information of white flower Hibiscus syriacus.</title>
        <authorList>
            <person name="Kim Y.-M."/>
        </authorList>
    </citation>
    <scope>NUCLEOTIDE SEQUENCE [LARGE SCALE GENOMIC DNA]</scope>
    <source>
        <strain evidence="14">YM2019G1</strain>
    </source>
</reference>
<dbReference type="GO" id="GO:0008270">
    <property type="term" value="F:zinc ion binding"/>
    <property type="evidence" value="ECO:0007669"/>
    <property type="project" value="UniProtKB-KW"/>
</dbReference>
<dbReference type="GO" id="GO:0016567">
    <property type="term" value="P:protein ubiquitination"/>
    <property type="evidence" value="ECO:0007669"/>
    <property type="project" value="InterPro"/>
</dbReference>
<dbReference type="PROSITE" id="PS50089">
    <property type="entry name" value="ZF_RING_2"/>
    <property type="match status" value="1"/>
</dbReference>
<accession>A0A6A2YUR5</accession>
<evidence type="ECO:0000256" key="1">
    <source>
        <dbReference type="ARBA" id="ARBA00000900"/>
    </source>
</evidence>
<evidence type="ECO:0000313" key="15">
    <source>
        <dbReference type="Proteomes" id="UP000436088"/>
    </source>
</evidence>
<dbReference type="Gene3D" id="3.30.40.10">
    <property type="entry name" value="Zinc/RING finger domain, C3HC4 (zinc finger)"/>
    <property type="match status" value="1"/>
</dbReference>
<protein>
    <recommendedName>
        <fullName evidence="3">RING-type E3 ubiquitin transferase</fullName>
        <ecNumber evidence="3">2.3.2.27</ecNumber>
    </recommendedName>
</protein>
<dbReference type="EC" id="2.3.2.27" evidence="3"/>
<dbReference type="EMBL" id="VEPZ02001271">
    <property type="protein sequence ID" value="KAE8683156.1"/>
    <property type="molecule type" value="Genomic_DNA"/>
</dbReference>
<keyword evidence="10" id="KW-0472">Membrane</keyword>
<evidence type="ECO:0000256" key="2">
    <source>
        <dbReference type="ARBA" id="ARBA00004167"/>
    </source>
</evidence>
<keyword evidence="9" id="KW-1133">Transmembrane helix</keyword>
<keyword evidence="4" id="KW-0808">Transferase</keyword>
<keyword evidence="6" id="KW-0479">Metal-binding</keyword>
<dbReference type="GO" id="GO:0016020">
    <property type="term" value="C:membrane"/>
    <property type="evidence" value="ECO:0007669"/>
    <property type="project" value="UniProtKB-SubCell"/>
</dbReference>
<keyword evidence="15" id="KW-1185">Reference proteome</keyword>
<evidence type="ECO:0000256" key="7">
    <source>
        <dbReference type="ARBA" id="ARBA00022786"/>
    </source>
</evidence>
<comment type="catalytic activity">
    <reaction evidence="1">
        <text>S-ubiquitinyl-[E2 ubiquitin-conjugating enzyme]-L-cysteine + [acceptor protein]-L-lysine = [E2 ubiquitin-conjugating enzyme]-L-cysteine + N(6)-ubiquitinyl-[acceptor protein]-L-lysine.</text>
        <dbReference type="EC" id="2.3.2.27"/>
    </reaction>
</comment>
<comment type="similarity">
    <text evidence="11">Belongs to the RING-type zinc finger family. ATL subfamily.</text>
</comment>
<dbReference type="CDD" id="cd16461">
    <property type="entry name" value="RING-H2_EL5-like"/>
    <property type="match status" value="1"/>
</dbReference>
<keyword evidence="8" id="KW-0862">Zinc</keyword>
<evidence type="ECO:0000256" key="11">
    <source>
        <dbReference type="ARBA" id="ARBA00024209"/>
    </source>
</evidence>
<keyword evidence="5" id="KW-0812">Transmembrane</keyword>